<dbReference type="PANTHER" id="PTHR30273:SF2">
    <property type="entry name" value="PROTEIN FECR"/>
    <property type="match status" value="1"/>
</dbReference>
<accession>A0A1W1I7P1</accession>
<proteinExistence type="predicted"/>
<evidence type="ECO:0000313" key="4">
    <source>
        <dbReference type="Proteomes" id="UP000192042"/>
    </source>
</evidence>
<dbReference type="InterPro" id="IPR012373">
    <property type="entry name" value="Ferrdict_sens_TM"/>
</dbReference>
<dbReference type="EMBL" id="LT828648">
    <property type="protein sequence ID" value="SLM48879.1"/>
    <property type="molecule type" value="Genomic_DNA"/>
</dbReference>
<dbReference type="RefSeq" id="WP_080887201.1">
    <property type="nucleotide sequence ID" value="NZ_LT828648.1"/>
</dbReference>
<dbReference type="GO" id="GO:0016989">
    <property type="term" value="F:sigma factor antagonist activity"/>
    <property type="evidence" value="ECO:0007669"/>
    <property type="project" value="TreeGrafter"/>
</dbReference>
<name>A0A1W1I7P1_9BACT</name>
<dbReference type="Proteomes" id="UP000192042">
    <property type="component" value="Chromosome I"/>
</dbReference>
<dbReference type="PIRSF" id="PIRSF018266">
    <property type="entry name" value="FecR"/>
    <property type="match status" value="1"/>
</dbReference>
<dbReference type="AlphaFoldDB" id="A0A1W1I7P1"/>
<feature type="domain" description="FecR protein" evidence="1">
    <location>
        <begin position="123"/>
        <end position="214"/>
    </location>
</feature>
<evidence type="ECO:0000259" key="2">
    <source>
        <dbReference type="Pfam" id="PF16220"/>
    </source>
</evidence>
<feature type="domain" description="FecR N-terminal" evidence="2">
    <location>
        <begin position="23"/>
        <end position="58"/>
    </location>
</feature>
<reference evidence="3 4" key="1">
    <citation type="submission" date="2017-03" db="EMBL/GenBank/DDBJ databases">
        <authorList>
            <person name="Afonso C.L."/>
            <person name="Miller P.J."/>
            <person name="Scott M.A."/>
            <person name="Spackman E."/>
            <person name="Goraichik I."/>
            <person name="Dimitrov K.M."/>
            <person name="Suarez D.L."/>
            <person name="Swayne D.E."/>
        </authorList>
    </citation>
    <scope>NUCLEOTIDE SEQUENCE [LARGE SCALE GENOMIC DNA]</scope>
    <source>
        <strain evidence="3">Genome sequencing of Nitrospira japonica strain NJ11</strain>
    </source>
</reference>
<protein>
    <submittedName>
        <fullName evidence="3">Fe2+-dicitrate sensor, membrane component</fullName>
    </submittedName>
</protein>
<evidence type="ECO:0000313" key="3">
    <source>
        <dbReference type="EMBL" id="SLM48879.1"/>
    </source>
</evidence>
<sequence length="333" mass="37047">MSEPQEPQLKNLGTPDERLSRIARDWVIRLASGHMSEAELRRFKQWLAEHPSHQRVFDDERVFWQQLEPLKTVIPANHKTEQLSISRKQRLRPHWRVVITGAVAAGLAGLLFYQDIRLFLSADHRTATGQQQIVQLPDGGLAHLNTDTAIAVSYTEHERRIEILKGEAFFEVVPNRQAPFRVLTQGGITQAVGTAFAVHAQDRQATVTVTEGTVDVATKVTGKDQPASVTVHKDQETLYRVGEAPRAAMAIDGRSALSWIRGGIVIDKKPFAEAMAELNRYRPGRIVVLADPARTKLVSGRFILQGLDDAVTALAKTQGLTVVRLTPYLVLIL</sequence>
<dbReference type="Pfam" id="PF04773">
    <property type="entry name" value="FecR"/>
    <property type="match status" value="1"/>
</dbReference>
<dbReference type="InterPro" id="IPR032623">
    <property type="entry name" value="FecR_N"/>
</dbReference>
<dbReference type="Pfam" id="PF16220">
    <property type="entry name" value="DUF4880"/>
    <property type="match status" value="1"/>
</dbReference>
<dbReference type="InterPro" id="IPR006860">
    <property type="entry name" value="FecR"/>
</dbReference>
<dbReference type="OrthoDB" id="9798846at2"/>
<dbReference type="STRING" id="1325564.NSJP_2712"/>
<dbReference type="Gene3D" id="2.60.120.1440">
    <property type="match status" value="1"/>
</dbReference>
<gene>
    <name evidence="3" type="ORF">NSJP_2712</name>
</gene>
<evidence type="ECO:0000259" key="1">
    <source>
        <dbReference type="Pfam" id="PF04773"/>
    </source>
</evidence>
<keyword evidence="4" id="KW-1185">Reference proteome</keyword>
<organism evidence="3 4">
    <name type="scientific">Nitrospira japonica</name>
    <dbReference type="NCBI Taxonomy" id="1325564"/>
    <lineage>
        <taxon>Bacteria</taxon>
        <taxon>Pseudomonadati</taxon>
        <taxon>Nitrospirota</taxon>
        <taxon>Nitrospiria</taxon>
        <taxon>Nitrospirales</taxon>
        <taxon>Nitrospiraceae</taxon>
        <taxon>Nitrospira</taxon>
    </lineage>
</organism>
<dbReference type="PANTHER" id="PTHR30273">
    <property type="entry name" value="PERIPLASMIC SIGNAL SENSOR AND SIGMA FACTOR ACTIVATOR FECR-RELATED"/>
    <property type="match status" value="1"/>
</dbReference>
<dbReference type="KEGG" id="nja:NSJP_2712"/>